<evidence type="ECO:0000313" key="3">
    <source>
        <dbReference type="Proteomes" id="UP000807342"/>
    </source>
</evidence>
<dbReference type="EMBL" id="MU151934">
    <property type="protein sequence ID" value="KAF9441368.1"/>
    <property type="molecule type" value="Genomic_DNA"/>
</dbReference>
<name>A0A9P6BXC2_9AGAR</name>
<evidence type="ECO:0000256" key="1">
    <source>
        <dbReference type="SAM" id="MobiDB-lite"/>
    </source>
</evidence>
<feature type="region of interest" description="Disordered" evidence="1">
    <location>
        <begin position="43"/>
        <end position="82"/>
    </location>
</feature>
<evidence type="ECO:0000313" key="2">
    <source>
        <dbReference type="EMBL" id="KAF9441368.1"/>
    </source>
</evidence>
<dbReference type="Proteomes" id="UP000807342">
    <property type="component" value="Unassembled WGS sequence"/>
</dbReference>
<comment type="caution">
    <text evidence="2">The sequence shown here is derived from an EMBL/GenBank/DDBJ whole genome shotgun (WGS) entry which is preliminary data.</text>
</comment>
<feature type="compositionally biased region" description="Acidic residues" evidence="1">
    <location>
        <begin position="60"/>
        <end position="75"/>
    </location>
</feature>
<sequence length="100" mass="10551">MPLQERLPHLSLLAPPSPSILPCLASHQPCSNAACTNSAPATIWPPQPPSLPTLSSIIEDGGDDDDMNFGFDDDEDHKAAGPQHGNYAVSLIAFHSLPLA</sequence>
<protein>
    <submittedName>
        <fullName evidence="2">Uncharacterized protein</fullName>
    </submittedName>
</protein>
<proteinExistence type="predicted"/>
<gene>
    <name evidence="2" type="ORF">P691DRAFT_766362</name>
</gene>
<accession>A0A9P6BXC2</accession>
<keyword evidence="3" id="KW-1185">Reference proteome</keyword>
<reference evidence="2" key="1">
    <citation type="submission" date="2020-11" db="EMBL/GenBank/DDBJ databases">
        <authorList>
            <consortium name="DOE Joint Genome Institute"/>
            <person name="Ahrendt S."/>
            <person name="Riley R."/>
            <person name="Andreopoulos W."/>
            <person name="Labutti K."/>
            <person name="Pangilinan J."/>
            <person name="Ruiz-Duenas F.J."/>
            <person name="Barrasa J.M."/>
            <person name="Sanchez-Garcia M."/>
            <person name="Camarero S."/>
            <person name="Miyauchi S."/>
            <person name="Serrano A."/>
            <person name="Linde D."/>
            <person name="Babiker R."/>
            <person name="Drula E."/>
            <person name="Ayuso-Fernandez I."/>
            <person name="Pacheco R."/>
            <person name="Padilla G."/>
            <person name="Ferreira P."/>
            <person name="Barriuso J."/>
            <person name="Kellner H."/>
            <person name="Castanera R."/>
            <person name="Alfaro M."/>
            <person name="Ramirez L."/>
            <person name="Pisabarro A.G."/>
            <person name="Kuo A."/>
            <person name="Tritt A."/>
            <person name="Lipzen A."/>
            <person name="He G."/>
            <person name="Yan M."/>
            <person name="Ng V."/>
            <person name="Cullen D."/>
            <person name="Martin F."/>
            <person name="Rosso M.-N."/>
            <person name="Henrissat B."/>
            <person name="Hibbett D."/>
            <person name="Martinez A.T."/>
            <person name="Grigoriev I.V."/>
        </authorList>
    </citation>
    <scope>NUCLEOTIDE SEQUENCE</scope>
    <source>
        <strain evidence="2">MF-IS2</strain>
    </source>
</reference>
<organism evidence="2 3">
    <name type="scientific">Macrolepiota fuliginosa MF-IS2</name>
    <dbReference type="NCBI Taxonomy" id="1400762"/>
    <lineage>
        <taxon>Eukaryota</taxon>
        <taxon>Fungi</taxon>
        <taxon>Dikarya</taxon>
        <taxon>Basidiomycota</taxon>
        <taxon>Agaricomycotina</taxon>
        <taxon>Agaricomycetes</taxon>
        <taxon>Agaricomycetidae</taxon>
        <taxon>Agaricales</taxon>
        <taxon>Agaricineae</taxon>
        <taxon>Agaricaceae</taxon>
        <taxon>Macrolepiota</taxon>
    </lineage>
</organism>
<dbReference type="AlphaFoldDB" id="A0A9P6BXC2"/>